<keyword evidence="3" id="KW-1185">Reference proteome</keyword>
<feature type="compositionally biased region" description="Basic and acidic residues" evidence="1">
    <location>
        <begin position="1"/>
        <end position="15"/>
    </location>
</feature>
<evidence type="ECO:0000313" key="2">
    <source>
        <dbReference type="EMBL" id="KAK4023110.1"/>
    </source>
</evidence>
<comment type="caution">
    <text evidence="2">The sequence shown here is derived from an EMBL/GenBank/DDBJ whole genome shotgun (WGS) entry which is preliminary data.</text>
</comment>
<evidence type="ECO:0000313" key="3">
    <source>
        <dbReference type="Proteomes" id="UP001234178"/>
    </source>
</evidence>
<feature type="region of interest" description="Disordered" evidence="1">
    <location>
        <begin position="1"/>
        <end position="23"/>
    </location>
</feature>
<dbReference type="Proteomes" id="UP001234178">
    <property type="component" value="Unassembled WGS sequence"/>
</dbReference>
<reference evidence="2 3" key="1">
    <citation type="journal article" date="2023" name="Nucleic Acids Res.">
        <title>The hologenome of Daphnia magna reveals possible DNA methylation and microbiome-mediated evolution of the host genome.</title>
        <authorList>
            <person name="Chaturvedi A."/>
            <person name="Li X."/>
            <person name="Dhandapani V."/>
            <person name="Marshall H."/>
            <person name="Kissane S."/>
            <person name="Cuenca-Cambronero M."/>
            <person name="Asole G."/>
            <person name="Calvet F."/>
            <person name="Ruiz-Romero M."/>
            <person name="Marangio P."/>
            <person name="Guigo R."/>
            <person name="Rago D."/>
            <person name="Mirbahai L."/>
            <person name="Eastwood N."/>
            <person name="Colbourne J.K."/>
            <person name="Zhou J."/>
            <person name="Mallon E."/>
            <person name="Orsini L."/>
        </authorList>
    </citation>
    <scope>NUCLEOTIDE SEQUENCE [LARGE SCALE GENOMIC DNA]</scope>
    <source>
        <strain evidence="2">LRV0_1</strain>
    </source>
</reference>
<protein>
    <submittedName>
        <fullName evidence="2">Uncharacterized protein</fullName>
    </submittedName>
</protein>
<gene>
    <name evidence="2" type="ORF">OUZ56_008542</name>
</gene>
<dbReference type="EMBL" id="JAOYFB010000037">
    <property type="protein sequence ID" value="KAK4023110.1"/>
    <property type="molecule type" value="Genomic_DNA"/>
</dbReference>
<organism evidence="2 3">
    <name type="scientific">Daphnia magna</name>
    <dbReference type="NCBI Taxonomy" id="35525"/>
    <lineage>
        <taxon>Eukaryota</taxon>
        <taxon>Metazoa</taxon>
        <taxon>Ecdysozoa</taxon>
        <taxon>Arthropoda</taxon>
        <taxon>Crustacea</taxon>
        <taxon>Branchiopoda</taxon>
        <taxon>Diplostraca</taxon>
        <taxon>Cladocera</taxon>
        <taxon>Anomopoda</taxon>
        <taxon>Daphniidae</taxon>
        <taxon>Daphnia</taxon>
    </lineage>
</organism>
<proteinExistence type="predicted"/>
<evidence type="ECO:0000256" key="1">
    <source>
        <dbReference type="SAM" id="MobiDB-lite"/>
    </source>
</evidence>
<accession>A0ABR0ADP2</accession>
<name>A0ABR0ADP2_9CRUS</name>
<sequence length="66" mass="7534">MLVHSDGLHSTDNIRRPISSVNQRDDQQEAAVIFVYIGPPDVNEELQQVDGYTMYVCTYVQQQHIA</sequence>